<sequence length="164" mass="17754">MACYRSSYQLRAGSPQAGGAPQRCGTASSAGRAGISGYRYLRPSANTALTLIRLLHTIFDDYKDAGIEVQLSGPSRVEYVGRPIGVNLLDNAIRYGQAPLIKLEEGAQAVTMRVLDRGPGIAEEHLEEVFKPFFRIEGSRNNIPAGLARVSLPPVPRCWNMAAP</sequence>
<keyword evidence="2" id="KW-0808">Transferase</keyword>
<dbReference type="SUPFAM" id="SSF55874">
    <property type="entry name" value="ATPase domain of HSP90 chaperone/DNA topoisomerase II/histidine kinase"/>
    <property type="match status" value="1"/>
</dbReference>
<name>A0A1G7ZL80_9GAMM</name>
<dbReference type="Proteomes" id="UP000198606">
    <property type="component" value="Unassembled WGS sequence"/>
</dbReference>
<proteinExistence type="predicted"/>
<protein>
    <submittedName>
        <fullName evidence="2">Histidine kinase-, DNA gyrase B-, and HSP90-like ATPase</fullName>
    </submittedName>
</protein>
<dbReference type="STRING" id="29435.SAMN05216588_102391"/>
<feature type="domain" description="Histidine kinase/HSP90-like ATPase" evidence="1">
    <location>
        <begin position="87"/>
        <end position="138"/>
    </location>
</feature>
<evidence type="ECO:0000313" key="2">
    <source>
        <dbReference type="EMBL" id="SDH09463.1"/>
    </source>
</evidence>
<dbReference type="EMBL" id="FNDG01000002">
    <property type="protein sequence ID" value="SDH09463.1"/>
    <property type="molecule type" value="Genomic_DNA"/>
</dbReference>
<dbReference type="Pfam" id="PF02518">
    <property type="entry name" value="HATPase_c"/>
    <property type="match status" value="1"/>
</dbReference>
<dbReference type="InterPro" id="IPR036890">
    <property type="entry name" value="HATPase_C_sf"/>
</dbReference>
<keyword evidence="2" id="KW-0418">Kinase</keyword>
<reference evidence="2 3" key="1">
    <citation type="submission" date="2016-10" db="EMBL/GenBank/DDBJ databases">
        <authorList>
            <person name="de Groot N.N."/>
        </authorList>
    </citation>
    <scope>NUCLEOTIDE SEQUENCE [LARGE SCALE GENOMIC DNA]</scope>
    <source>
        <strain evidence="2 3">LMG 18387</strain>
    </source>
</reference>
<organism evidence="2 3">
    <name type="scientific">Phytopseudomonas flavescens</name>
    <dbReference type="NCBI Taxonomy" id="29435"/>
    <lineage>
        <taxon>Bacteria</taxon>
        <taxon>Pseudomonadati</taxon>
        <taxon>Pseudomonadota</taxon>
        <taxon>Gammaproteobacteria</taxon>
        <taxon>Pseudomonadales</taxon>
        <taxon>Pseudomonadaceae</taxon>
        <taxon>Phytopseudomonas</taxon>
    </lineage>
</organism>
<evidence type="ECO:0000259" key="1">
    <source>
        <dbReference type="Pfam" id="PF02518"/>
    </source>
</evidence>
<dbReference type="InterPro" id="IPR003594">
    <property type="entry name" value="HATPase_dom"/>
</dbReference>
<dbReference type="Gene3D" id="3.30.565.10">
    <property type="entry name" value="Histidine kinase-like ATPase, C-terminal domain"/>
    <property type="match status" value="1"/>
</dbReference>
<gene>
    <name evidence="2" type="ORF">SAMN05216588_102391</name>
</gene>
<evidence type="ECO:0000313" key="3">
    <source>
        <dbReference type="Proteomes" id="UP000198606"/>
    </source>
</evidence>
<dbReference type="AlphaFoldDB" id="A0A1G7ZL80"/>
<accession>A0A1G7ZL80</accession>
<dbReference type="GO" id="GO:0016301">
    <property type="term" value="F:kinase activity"/>
    <property type="evidence" value="ECO:0007669"/>
    <property type="project" value="UniProtKB-KW"/>
</dbReference>